<dbReference type="AlphaFoldDB" id="A0AAV1Z786"/>
<name>A0AAV1Z786_9ARAC</name>
<dbReference type="EMBL" id="CAXIEN010000028">
    <property type="protein sequence ID" value="CAL1267435.1"/>
    <property type="molecule type" value="Genomic_DNA"/>
</dbReference>
<keyword evidence="2" id="KW-1185">Reference proteome</keyword>
<accession>A0AAV1Z786</accession>
<proteinExistence type="predicted"/>
<organism evidence="1 2">
    <name type="scientific">Larinioides sclopetarius</name>
    <dbReference type="NCBI Taxonomy" id="280406"/>
    <lineage>
        <taxon>Eukaryota</taxon>
        <taxon>Metazoa</taxon>
        <taxon>Ecdysozoa</taxon>
        <taxon>Arthropoda</taxon>
        <taxon>Chelicerata</taxon>
        <taxon>Arachnida</taxon>
        <taxon>Araneae</taxon>
        <taxon>Araneomorphae</taxon>
        <taxon>Entelegynae</taxon>
        <taxon>Araneoidea</taxon>
        <taxon>Araneidae</taxon>
        <taxon>Larinioides</taxon>
    </lineage>
</organism>
<sequence>MEHYTPKRMCEEIWDGTAQGIFSSERLECLQLILDAVTPSNC</sequence>
<protein>
    <submittedName>
        <fullName evidence="1">Uncharacterized protein</fullName>
    </submittedName>
</protein>
<evidence type="ECO:0000313" key="2">
    <source>
        <dbReference type="Proteomes" id="UP001497382"/>
    </source>
</evidence>
<comment type="caution">
    <text evidence="1">The sequence shown here is derived from an EMBL/GenBank/DDBJ whole genome shotgun (WGS) entry which is preliminary data.</text>
</comment>
<dbReference type="Proteomes" id="UP001497382">
    <property type="component" value="Unassembled WGS sequence"/>
</dbReference>
<reference evidence="1 2" key="1">
    <citation type="submission" date="2024-04" db="EMBL/GenBank/DDBJ databases">
        <authorList>
            <person name="Rising A."/>
            <person name="Reimegard J."/>
            <person name="Sonavane S."/>
            <person name="Akerstrom W."/>
            <person name="Nylinder S."/>
            <person name="Hedman E."/>
            <person name="Kallberg Y."/>
        </authorList>
    </citation>
    <scope>NUCLEOTIDE SEQUENCE [LARGE SCALE GENOMIC DNA]</scope>
</reference>
<gene>
    <name evidence="1" type="ORF">LARSCL_LOCUS3664</name>
</gene>
<evidence type="ECO:0000313" key="1">
    <source>
        <dbReference type="EMBL" id="CAL1267435.1"/>
    </source>
</evidence>